<dbReference type="EMBL" id="QXJM01000039">
    <property type="protein sequence ID" value="RIE02429.1"/>
    <property type="molecule type" value="Genomic_DNA"/>
</dbReference>
<proteinExistence type="predicted"/>
<gene>
    <name evidence="4" type="ORF">D3H35_17140</name>
</gene>
<comment type="caution">
    <text evidence="4">The sequence shown here is derived from an EMBL/GenBank/DDBJ whole genome shotgun (WGS) entry which is preliminary data.</text>
</comment>
<keyword evidence="5" id="KW-1185">Reference proteome</keyword>
<dbReference type="Gene3D" id="3.40.1190.20">
    <property type="match status" value="1"/>
</dbReference>
<keyword evidence="2 4" id="KW-0418">Kinase</keyword>
<dbReference type="GO" id="GO:0016301">
    <property type="term" value="F:kinase activity"/>
    <property type="evidence" value="ECO:0007669"/>
    <property type="project" value="UniProtKB-KW"/>
</dbReference>
<dbReference type="AlphaFoldDB" id="A0A398CMG6"/>
<dbReference type="InterPro" id="IPR011611">
    <property type="entry name" value="PfkB_dom"/>
</dbReference>
<name>A0A398CMG6_9BACL</name>
<evidence type="ECO:0000313" key="4">
    <source>
        <dbReference type="EMBL" id="RIE02429.1"/>
    </source>
</evidence>
<keyword evidence="1" id="KW-0808">Transferase</keyword>
<reference evidence="4 5" key="1">
    <citation type="submission" date="2018-09" db="EMBL/GenBank/DDBJ databases">
        <title>Cohnella cavernae sp. nov., isolated from a karst cave.</title>
        <authorList>
            <person name="Zhu H."/>
        </authorList>
    </citation>
    <scope>NUCLEOTIDE SEQUENCE [LARGE SCALE GENOMIC DNA]</scope>
    <source>
        <strain evidence="4 5">K2E09-144</strain>
    </source>
</reference>
<evidence type="ECO:0000259" key="3">
    <source>
        <dbReference type="Pfam" id="PF00294"/>
    </source>
</evidence>
<dbReference type="InterPro" id="IPR029056">
    <property type="entry name" value="Ribokinase-like"/>
</dbReference>
<dbReference type="Pfam" id="PF00294">
    <property type="entry name" value="PfkB"/>
    <property type="match status" value="1"/>
</dbReference>
<sequence>MKKVFILGGTTFDSIVYLQNLPKPEPQTIHYAPYHETMGSTGASKALNLTKLNVANTLHSIIGNDWYGEQIVQKLEAAGVRFLYDVDPKGTERHINLLDENGGRISIFITQSSSELELNLAVIEEEIRTCDAIILNIIGYTKQLLPLLKKYNKPVWTDLHDYNVGNPYHEDFIDMADYIFVSSDNMPDYRPVMEQWIARGKELVVCTHGKGGSTALTKDGQWIETPIIRDYPYKDANGAGDSFFSGFMYGAFQSKSVEECLKLGTIVAGLCITSSELAYEGLSEELVTKEFEKYYG</sequence>
<feature type="domain" description="Carbohydrate kinase PfkB" evidence="3">
    <location>
        <begin position="187"/>
        <end position="277"/>
    </location>
</feature>
<organism evidence="4 5">
    <name type="scientific">Cohnella faecalis</name>
    <dbReference type="NCBI Taxonomy" id="2315694"/>
    <lineage>
        <taxon>Bacteria</taxon>
        <taxon>Bacillati</taxon>
        <taxon>Bacillota</taxon>
        <taxon>Bacilli</taxon>
        <taxon>Bacillales</taxon>
        <taxon>Paenibacillaceae</taxon>
        <taxon>Cohnella</taxon>
    </lineage>
</organism>
<dbReference type="Proteomes" id="UP000266340">
    <property type="component" value="Unassembled WGS sequence"/>
</dbReference>
<evidence type="ECO:0000256" key="1">
    <source>
        <dbReference type="ARBA" id="ARBA00022679"/>
    </source>
</evidence>
<protein>
    <submittedName>
        <fullName evidence="4">Carbohydrate kinase family protein</fullName>
    </submittedName>
</protein>
<dbReference type="SUPFAM" id="SSF53613">
    <property type="entry name" value="Ribokinase-like"/>
    <property type="match status" value="1"/>
</dbReference>
<accession>A0A398CMG6</accession>
<dbReference type="PANTHER" id="PTHR10584:SF166">
    <property type="entry name" value="RIBOKINASE"/>
    <property type="match status" value="1"/>
</dbReference>
<dbReference type="PANTHER" id="PTHR10584">
    <property type="entry name" value="SUGAR KINASE"/>
    <property type="match status" value="1"/>
</dbReference>
<dbReference type="OrthoDB" id="9775849at2"/>
<dbReference type="RefSeq" id="WP_119150468.1">
    <property type="nucleotide sequence ID" value="NZ_JBHSOV010000048.1"/>
</dbReference>
<evidence type="ECO:0000313" key="5">
    <source>
        <dbReference type="Proteomes" id="UP000266340"/>
    </source>
</evidence>
<evidence type="ECO:0000256" key="2">
    <source>
        <dbReference type="ARBA" id="ARBA00022777"/>
    </source>
</evidence>